<dbReference type="KEGG" id="noy:EXE57_14305"/>
<feature type="region of interest" description="Disordered" evidence="1">
    <location>
        <begin position="1"/>
        <end position="25"/>
    </location>
</feature>
<dbReference type="AlphaFoldDB" id="A0A4P7GMC8"/>
<protein>
    <submittedName>
        <fullName evidence="2">Uncharacterized protein</fullName>
    </submittedName>
</protein>
<accession>A0A4P7GMC8</accession>
<evidence type="ECO:0000256" key="1">
    <source>
        <dbReference type="SAM" id="MobiDB-lite"/>
    </source>
</evidence>
<proteinExistence type="predicted"/>
<sequence>MSWRHPSDTTLERWSTGGPSRRAARHAQHCPLCLERLEQITDLEPRIRAELEADTMPRPSLEAALWDRLESRIAEREAISVFTELMDVGPATSRLLLEGTVDEGRDDE</sequence>
<name>A0A4P7GMC8_9ACTN</name>
<gene>
    <name evidence="2" type="ORF">EXE57_14305</name>
</gene>
<feature type="compositionally biased region" description="Basic and acidic residues" evidence="1">
    <location>
        <begin position="1"/>
        <end position="11"/>
    </location>
</feature>
<organism evidence="2 3">
    <name type="scientific">Nocardioides euryhalodurans</name>
    <dbReference type="NCBI Taxonomy" id="2518370"/>
    <lineage>
        <taxon>Bacteria</taxon>
        <taxon>Bacillati</taxon>
        <taxon>Actinomycetota</taxon>
        <taxon>Actinomycetes</taxon>
        <taxon>Propionibacteriales</taxon>
        <taxon>Nocardioidaceae</taxon>
        <taxon>Nocardioides</taxon>
    </lineage>
</organism>
<dbReference type="EMBL" id="CP038267">
    <property type="protein sequence ID" value="QBR93305.1"/>
    <property type="molecule type" value="Genomic_DNA"/>
</dbReference>
<dbReference type="Proteomes" id="UP000294894">
    <property type="component" value="Chromosome"/>
</dbReference>
<dbReference type="RefSeq" id="WP_135078598.1">
    <property type="nucleotide sequence ID" value="NZ_CP038267.1"/>
</dbReference>
<evidence type="ECO:0000313" key="3">
    <source>
        <dbReference type="Proteomes" id="UP000294894"/>
    </source>
</evidence>
<keyword evidence="3" id="KW-1185">Reference proteome</keyword>
<reference evidence="2 3" key="1">
    <citation type="submission" date="2019-03" db="EMBL/GenBank/DDBJ databases">
        <title>Three New Species of Nocardioides, Nocardioides euryhalodurans sp. nov., Nocardioides seonyuensis sp. nov. and Nocardioides eburneoflavus sp. nov., Iolated from Soil.</title>
        <authorList>
            <person name="Roh S.G."/>
            <person name="Lee C."/>
            <person name="Kim M.-K."/>
            <person name="Kim S.B."/>
        </authorList>
    </citation>
    <scope>NUCLEOTIDE SEQUENCE [LARGE SCALE GENOMIC DNA]</scope>
    <source>
        <strain evidence="2 3">MMS17-SY117</strain>
    </source>
</reference>
<evidence type="ECO:0000313" key="2">
    <source>
        <dbReference type="EMBL" id="QBR93305.1"/>
    </source>
</evidence>